<proteinExistence type="predicted"/>
<dbReference type="GO" id="GO:0005975">
    <property type="term" value="P:carbohydrate metabolic process"/>
    <property type="evidence" value="ECO:0007669"/>
    <property type="project" value="UniProtKB-ARBA"/>
</dbReference>
<organism evidence="1 2">
    <name type="scientific">Salinibacterium amurskyense</name>
    <dbReference type="NCBI Taxonomy" id="205941"/>
    <lineage>
        <taxon>Bacteria</taxon>
        <taxon>Bacillati</taxon>
        <taxon>Actinomycetota</taxon>
        <taxon>Actinomycetes</taxon>
        <taxon>Micrococcales</taxon>
        <taxon>Microbacteriaceae</taxon>
        <taxon>Salinibacterium</taxon>
    </lineage>
</organism>
<accession>A0A2M9D6Z4</accession>
<dbReference type="AlphaFoldDB" id="A0A2M9D6Z4"/>
<dbReference type="OrthoDB" id="5122662at2"/>
<dbReference type="InterPro" id="IPR022121">
    <property type="entry name" value="Peptidase_M73_camelysin"/>
</dbReference>
<dbReference type="EMBL" id="PGFH01000001">
    <property type="protein sequence ID" value="PJJ81487.1"/>
    <property type="molecule type" value="Genomic_DNA"/>
</dbReference>
<dbReference type="Proteomes" id="UP000231742">
    <property type="component" value="Unassembled WGS sequence"/>
</dbReference>
<gene>
    <name evidence="1" type="ORF">CLV85_0664</name>
</gene>
<sequence>MNSSTVRGSHRLDMVNGRHQRRSASFLTAFGGGTLGVVKAMAVLAIAVSLGLVGTGGTYAFLNSSATATPGSTISAGTAALTVGNQSLNWTALAPGKSVTGTFTITNTGDVPLILSAAIAATATGSSTTNPFTISVTNSACPSSGVPTGTLNSTLAAGASTSACLVVTLPANAPSNAQSTNVAITATISGVQP</sequence>
<dbReference type="Pfam" id="PF12389">
    <property type="entry name" value="Peptidase_M73"/>
    <property type="match status" value="1"/>
</dbReference>
<keyword evidence="2" id="KW-1185">Reference proteome</keyword>
<evidence type="ECO:0000313" key="2">
    <source>
        <dbReference type="Proteomes" id="UP000231742"/>
    </source>
</evidence>
<reference evidence="1 2" key="1">
    <citation type="submission" date="2017-11" db="EMBL/GenBank/DDBJ databases">
        <title>Genomic Encyclopedia of Archaeal and Bacterial Type Strains, Phase II (KMG-II): From Individual Species to Whole Genera.</title>
        <authorList>
            <person name="Goeker M."/>
        </authorList>
    </citation>
    <scope>NUCLEOTIDE SEQUENCE [LARGE SCALE GENOMIC DNA]</scope>
    <source>
        <strain evidence="1 2">DSM 16400</strain>
    </source>
</reference>
<protein>
    <submittedName>
        <fullName evidence="1">Camelysin-like metallo-endopeptidase</fullName>
    </submittedName>
</protein>
<dbReference type="InterPro" id="IPR013783">
    <property type="entry name" value="Ig-like_fold"/>
</dbReference>
<evidence type="ECO:0000313" key="1">
    <source>
        <dbReference type="EMBL" id="PJJ81487.1"/>
    </source>
</evidence>
<dbReference type="RefSeq" id="WP_100388162.1">
    <property type="nucleotide sequence ID" value="NZ_BMZU01000001.1"/>
</dbReference>
<name>A0A2M9D6Z4_9MICO</name>
<comment type="caution">
    <text evidence="1">The sequence shown here is derived from an EMBL/GenBank/DDBJ whole genome shotgun (WGS) entry which is preliminary data.</text>
</comment>
<dbReference type="Gene3D" id="2.60.40.10">
    <property type="entry name" value="Immunoglobulins"/>
    <property type="match status" value="1"/>
</dbReference>